<feature type="compositionally biased region" description="Basic and acidic residues" evidence="3">
    <location>
        <begin position="94"/>
        <end position="104"/>
    </location>
</feature>
<dbReference type="PROSITE" id="PS50212">
    <property type="entry name" value="RASGEF_NTER"/>
    <property type="match status" value="1"/>
</dbReference>
<dbReference type="GO" id="GO:0005886">
    <property type="term" value="C:plasma membrane"/>
    <property type="evidence" value="ECO:0007669"/>
    <property type="project" value="TreeGrafter"/>
</dbReference>
<dbReference type="GO" id="GO:0005085">
    <property type="term" value="F:guanyl-nucleotide exchange factor activity"/>
    <property type="evidence" value="ECO:0007669"/>
    <property type="project" value="UniProtKB-KW"/>
</dbReference>
<dbReference type="PANTHER" id="PTHR23113">
    <property type="entry name" value="GUANINE NUCLEOTIDE EXCHANGE FACTOR"/>
    <property type="match status" value="1"/>
</dbReference>
<dbReference type="SMART" id="SM00229">
    <property type="entry name" value="RasGEFN"/>
    <property type="match status" value="1"/>
</dbReference>
<dbReference type="GO" id="GO:0007265">
    <property type="term" value="P:Ras protein signal transduction"/>
    <property type="evidence" value="ECO:0007669"/>
    <property type="project" value="TreeGrafter"/>
</dbReference>
<dbReference type="FunCoup" id="A0A151ZFV5">
    <property type="interactions" value="26"/>
</dbReference>
<feature type="compositionally biased region" description="Polar residues" evidence="3">
    <location>
        <begin position="1"/>
        <end position="12"/>
    </location>
</feature>
<dbReference type="PANTHER" id="PTHR23113:SF241">
    <property type="entry name" value="RAS GUANINE NUCLEOTIDE EXCHANGE FACTOR M"/>
    <property type="match status" value="1"/>
</dbReference>
<comment type="caution">
    <text evidence="6">The sequence shown here is derived from an EMBL/GenBank/DDBJ whole genome shotgun (WGS) entry which is preliminary data.</text>
</comment>
<feature type="region of interest" description="Disordered" evidence="3">
    <location>
        <begin position="152"/>
        <end position="205"/>
    </location>
</feature>
<feature type="region of interest" description="Disordered" evidence="3">
    <location>
        <begin position="455"/>
        <end position="479"/>
    </location>
</feature>
<feature type="region of interest" description="Disordered" evidence="3">
    <location>
        <begin position="243"/>
        <end position="273"/>
    </location>
</feature>
<feature type="domain" description="N-terminal Ras-GEF" evidence="5">
    <location>
        <begin position="302"/>
        <end position="439"/>
    </location>
</feature>
<dbReference type="Gene3D" id="1.20.870.10">
    <property type="entry name" value="Son of sevenless (SoS) protein Chain: S domain 1"/>
    <property type="match status" value="1"/>
</dbReference>
<dbReference type="Pfam" id="PF00617">
    <property type="entry name" value="RasGEF"/>
    <property type="match status" value="1"/>
</dbReference>
<dbReference type="CDD" id="cd06224">
    <property type="entry name" value="REM"/>
    <property type="match status" value="1"/>
</dbReference>
<dbReference type="InterPro" id="IPR036964">
    <property type="entry name" value="RASGEF_cat_dom_sf"/>
</dbReference>
<organism evidence="6 7">
    <name type="scientific">Tieghemostelium lacteum</name>
    <name type="common">Slime mold</name>
    <name type="synonym">Dictyostelium lacteum</name>
    <dbReference type="NCBI Taxonomy" id="361077"/>
    <lineage>
        <taxon>Eukaryota</taxon>
        <taxon>Amoebozoa</taxon>
        <taxon>Evosea</taxon>
        <taxon>Eumycetozoa</taxon>
        <taxon>Dictyostelia</taxon>
        <taxon>Dictyosteliales</taxon>
        <taxon>Raperosteliaceae</taxon>
        <taxon>Tieghemostelium</taxon>
    </lineage>
</organism>
<dbReference type="OMA" id="LQDINFI"/>
<proteinExistence type="predicted"/>
<dbReference type="InterPro" id="IPR000651">
    <property type="entry name" value="Ras-like_Gua-exchang_fac_N"/>
</dbReference>
<dbReference type="Pfam" id="PF00618">
    <property type="entry name" value="RasGEF_N"/>
    <property type="match status" value="1"/>
</dbReference>
<evidence type="ECO:0000256" key="1">
    <source>
        <dbReference type="ARBA" id="ARBA00022658"/>
    </source>
</evidence>
<dbReference type="EMBL" id="LODT01000028">
    <property type="protein sequence ID" value="KYQ92815.1"/>
    <property type="molecule type" value="Genomic_DNA"/>
</dbReference>
<protein>
    <submittedName>
        <fullName evidence="6">Ras guanine nucleotide exchange factor</fullName>
    </submittedName>
</protein>
<evidence type="ECO:0000259" key="5">
    <source>
        <dbReference type="PROSITE" id="PS50212"/>
    </source>
</evidence>
<dbReference type="SMART" id="SM00147">
    <property type="entry name" value="RasGEF"/>
    <property type="match status" value="1"/>
</dbReference>
<dbReference type="InterPro" id="IPR023578">
    <property type="entry name" value="Ras_GEF_dom_sf"/>
</dbReference>
<feature type="domain" description="Ras-GEF" evidence="4">
    <location>
        <begin position="570"/>
        <end position="806"/>
    </location>
</feature>
<dbReference type="PROSITE" id="PS50009">
    <property type="entry name" value="RASGEF_CAT"/>
    <property type="match status" value="1"/>
</dbReference>
<dbReference type="OrthoDB" id="26600at2759"/>
<evidence type="ECO:0000256" key="3">
    <source>
        <dbReference type="SAM" id="MobiDB-lite"/>
    </source>
</evidence>
<feature type="compositionally biased region" description="Polar residues" evidence="3">
    <location>
        <begin position="47"/>
        <end position="63"/>
    </location>
</feature>
<feature type="compositionally biased region" description="Low complexity" evidence="3">
    <location>
        <begin position="173"/>
        <end position="204"/>
    </location>
</feature>
<gene>
    <name evidence="6" type="ORF">DLAC_05400</name>
</gene>
<dbReference type="Gene3D" id="1.10.840.10">
    <property type="entry name" value="Ras guanine-nucleotide exchange factors catalytic domain"/>
    <property type="match status" value="1"/>
</dbReference>
<evidence type="ECO:0000313" key="7">
    <source>
        <dbReference type="Proteomes" id="UP000076078"/>
    </source>
</evidence>
<dbReference type="InterPro" id="IPR008937">
    <property type="entry name" value="Ras-like_GEF"/>
</dbReference>
<dbReference type="SUPFAM" id="SSF48366">
    <property type="entry name" value="Ras GEF"/>
    <property type="match status" value="1"/>
</dbReference>
<feature type="compositionally biased region" description="Polar residues" evidence="3">
    <location>
        <begin position="19"/>
        <end position="40"/>
    </location>
</feature>
<dbReference type="AlphaFoldDB" id="A0A151ZFV5"/>
<keyword evidence="7" id="KW-1185">Reference proteome</keyword>
<evidence type="ECO:0000256" key="2">
    <source>
        <dbReference type="PROSITE-ProRule" id="PRU00168"/>
    </source>
</evidence>
<feature type="compositionally biased region" description="Low complexity" evidence="3">
    <location>
        <begin position="253"/>
        <end position="273"/>
    </location>
</feature>
<keyword evidence="1 2" id="KW-0344">Guanine-nucleotide releasing factor</keyword>
<evidence type="ECO:0000313" key="6">
    <source>
        <dbReference type="EMBL" id="KYQ92815.1"/>
    </source>
</evidence>
<accession>A0A151ZFV5</accession>
<feature type="region of interest" description="Disordered" evidence="3">
    <location>
        <begin position="1"/>
        <end position="104"/>
    </location>
</feature>
<dbReference type="CDD" id="cd00155">
    <property type="entry name" value="RasGEF"/>
    <property type="match status" value="1"/>
</dbReference>
<name>A0A151ZFV5_TIELA</name>
<reference evidence="6 7" key="1">
    <citation type="submission" date="2015-12" db="EMBL/GenBank/DDBJ databases">
        <title>Dictyostelia acquired genes for synthesis and detection of signals that induce cell-type specialization by lateral gene transfer from prokaryotes.</title>
        <authorList>
            <person name="Gloeckner G."/>
            <person name="Schaap P."/>
        </authorList>
    </citation>
    <scope>NUCLEOTIDE SEQUENCE [LARGE SCALE GENOMIC DNA]</scope>
    <source>
        <strain evidence="6 7">TK</strain>
    </source>
</reference>
<dbReference type="STRING" id="361077.A0A151ZFV5"/>
<dbReference type="InterPro" id="IPR001895">
    <property type="entry name" value="RASGEF_cat_dom"/>
</dbReference>
<evidence type="ECO:0000259" key="4">
    <source>
        <dbReference type="PROSITE" id="PS50009"/>
    </source>
</evidence>
<dbReference type="InParanoid" id="A0A151ZFV5"/>
<dbReference type="Proteomes" id="UP000076078">
    <property type="component" value="Unassembled WGS sequence"/>
</dbReference>
<sequence length="818" mass="92541">MSWQQITPNKPSYSERKTNFLNNGGKSTSFNSGLVQSKSDNPLAKPLSNSSSGITRPTSSPSPNKVPPHLQKILNRDNRKRGVTVATTSSEDSPENRRKDLLGSHDDSIDENLIINRERSKSYEVLPTWDYTPFTFKINQNSSINQYINDQDDDDEEELAELRFPKPPPKSPRSPSTNNNTGSPNNSASTTASNSPSTPSAMSPITLSGSFSMDLLISQQDKDLSPIASSPLSASVVLHTQPGDLIPNPNPSSPLLSQSLTSSGTSTLGRSSLTSSNSIEYTFSTTVTSPKLIYEKYPDDPSKFMVISGPKHQLLEYLCNKNKLDIHFVNTFILTFRYYITVHELFDFLISKFNLKAPTTSSSKVLKQFEDIIEKIKQNVIIILSVWVDSNFSDFQDDNDLYKRLLAFTNEVNSTVLKNSIDRQTITKYNIIDLYETMKSELLPVLLIQHTSISSQNPSSLSASSGRSLNQSGSNSSSLSSSGFNTLSKQDKNSVFVSGQQIIDWISKHCDIGTSTAENIFKKFIKVKVIASVGGFVSFSGKIQKELFFFVNIETPVLKSVHSKQFLDYNAQDIAKQLALMEFKMFQQIKMKEIYFKSWTSPKTKYDTSPNVMKLITNSNRIANWVATEIVTTPHPKKRVEVLKRMISIAEYCKKFNNYNSLMEIISGLNNSSVSRLKETWKNLPSSYFKSLNQMQNFLNTNENWKFYRQALKSRQIPCLPYLGLFLQDINFVEDGNSNTIPDEEELINFKKMSLLTNVFSEIQYFQKHPYYSFTNQPHVQVFLESDLIILPEKELYDFSKFIESPTNPLNKFNKYIV</sequence>